<dbReference type="PANTHER" id="PTHR43542:SF1">
    <property type="entry name" value="METHYLTRANSFERASE"/>
    <property type="match status" value="1"/>
</dbReference>
<comment type="caution">
    <text evidence="3">The sequence shown here is derived from an EMBL/GenBank/DDBJ whole genome shotgun (WGS) entry which is preliminary data.</text>
</comment>
<dbReference type="PANTHER" id="PTHR43542">
    <property type="entry name" value="METHYLTRANSFERASE"/>
    <property type="match status" value="1"/>
</dbReference>
<accession>A0A243Q6B9</accession>
<dbReference type="InterPro" id="IPR004398">
    <property type="entry name" value="RNA_MeTrfase_RsmD"/>
</dbReference>
<evidence type="ECO:0000313" key="4">
    <source>
        <dbReference type="Proteomes" id="UP000194632"/>
    </source>
</evidence>
<dbReference type="Gene3D" id="3.40.50.150">
    <property type="entry name" value="Vaccinia Virus protein VP39"/>
    <property type="match status" value="1"/>
</dbReference>
<gene>
    <name evidence="3" type="ORF">CA982_19640</name>
</gene>
<dbReference type="GO" id="GO:0031167">
    <property type="term" value="P:rRNA methylation"/>
    <property type="evidence" value="ECO:0007669"/>
    <property type="project" value="InterPro"/>
</dbReference>
<proteinExistence type="predicted"/>
<sequence length="183" mass="19458">MTRIIAGRLGGRRLRVPGEGTRPTSDRVRESVFNILAARSDLDGVWVLDLYAGSGALGLEAISRGAAGATFVDSGRRAAATITANVRACGVSSNATVHTRAVSAYLAGAPERHFGLVFSDPPYDVTADRVADDLALLTTRLDDEALVVVERSTRSGGDVWPSDYEVVVDKPYGDTRVEIARLV</sequence>
<organism evidence="3 4">
    <name type="scientific">Gordonia lacunae</name>
    <dbReference type="NCBI Taxonomy" id="417102"/>
    <lineage>
        <taxon>Bacteria</taxon>
        <taxon>Bacillati</taxon>
        <taxon>Actinomycetota</taxon>
        <taxon>Actinomycetes</taxon>
        <taxon>Mycobacteriales</taxon>
        <taxon>Gordoniaceae</taxon>
        <taxon>Gordonia</taxon>
    </lineage>
</organism>
<dbReference type="Proteomes" id="UP000194632">
    <property type="component" value="Unassembled WGS sequence"/>
</dbReference>
<keyword evidence="2 3" id="KW-0808">Transferase</keyword>
<evidence type="ECO:0000313" key="3">
    <source>
        <dbReference type="EMBL" id="OUC76907.1"/>
    </source>
</evidence>
<dbReference type="STRING" id="417102.CA982_19640"/>
<dbReference type="InterPro" id="IPR002052">
    <property type="entry name" value="DNA_methylase_N6_adenine_CS"/>
</dbReference>
<evidence type="ECO:0000256" key="2">
    <source>
        <dbReference type="ARBA" id="ARBA00022679"/>
    </source>
</evidence>
<dbReference type="CDD" id="cd02440">
    <property type="entry name" value="AdoMet_MTases"/>
    <property type="match status" value="1"/>
</dbReference>
<dbReference type="GO" id="GO:0008168">
    <property type="term" value="F:methyltransferase activity"/>
    <property type="evidence" value="ECO:0007669"/>
    <property type="project" value="UniProtKB-KW"/>
</dbReference>
<dbReference type="RefSeq" id="WP_086536933.1">
    <property type="nucleotide sequence ID" value="NZ_NGFO01000026.1"/>
</dbReference>
<dbReference type="OrthoDB" id="9803017at2"/>
<keyword evidence="4" id="KW-1185">Reference proteome</keyword>
<reference evidence="3 4" key="1">
    <citation type="submission" date="2017-05" db="EMBL/GenBank/DDBJ databases">
        <title>Biotechnological potential of actinobacteria isolated from South African environments.</title>
        <authorList>
            <person name="Le Roes-Hill M."/>
            <person name="Prins A."/>
            <person name="Durrell K.A."/>
        </authorList>
    </citation>
    <scope>NUCLEOTIDE SEQUENCE [LARGE SCALE GENOMIC DNA]</scope>
    <source>
        <strain evidence="3">BS2</strain>
    </source>
</reference>
<dbReference type="AlphaFoldDB" id="A0A243Q6B9"/>
<dbReference type="EMBL" id="NGFO01000026">
    <property type="protein sequence ID" value="OUC76907.1"/>
    <property type="molecule type" value="Genomic_DNA"/>
</dbReference>
<dbReference type="NCBIfam" id="TIGR00095">
    <property type="entry name" value="16S rRNA (guanine(966)-N(2))-methyltransferase RsmD"/>
    <property type="match status" value="1"/>
</dbReference>
<keyword evidence="1 3" id="KW-0489">Methyltransferase</keyword>
<protein>
    <submittedName>
        <fullName evidence="3">16S rRNA (Guanine(966)-N(2))-methyltransferase RsmD</fullName>
    </submittedName>
</protein>
<dbReference type="GO" id="GO:0003676">
    <property type="term" value="F:nucleic acid binding"/>
    <property type="evidence" value="ECO:0007669"/>
    <property type="project" value="InterPro"/>
</dbReference>
<dbReference type="PIRSF" id="PIRSF004553">
    <property type="entry name" value="CHP00095"/>
    <property type="match status" value="1"/>
</dbReference>
<name>A0A243Q6B9_9ACTN</name>
<dbReference type="PROSITE" id="PS00092">
    <property type="entry name" value="N6_MTASE"/>
    <property type="match status" value="1"/>
</dbReference>
<dbReference type="SUPFAM" id="SSF53335">
    <property type="entry name" value="S-adenosyl-L-methionine-dependent methyltransferases"/>
    <property type="match status" value="1"/>
</dbReference>
<dbReference type="Pfam" id="PF03602">
    <property type="entry name" value="Cons_hypoth95"/>
    <property type="match status" value="1"/>
</dbReference>
<dbReference type="InterPro" id="IPR029063">
    <property type="entry name" value="SAM-dependent_MTases_sf"/>
</dbReference>
<evidence type="ECO:0000256" key="1">
    <source>
        <dbReference type="ARBA" id="ARBA00022603"/>
    </source>
</evidence>